<protein>
    <recommendedName>
        <fullName evidence="4">Extracellular matrix-binding ebh</fullName>
    </recommendedName>
</protein>
<evidence type="ECO:0008006" key="4">
    <source>
        <dbReference type="Google" id="ProtNLM"/>
    </source>
</evidence>
<dbReference type="VEuPathDB" id="PiroplasmaDB:BOVATA_047920"/>
<evidence type="ECO:0000313" key="2">
    <source>
        <dbReference type="EMBL" id="GBE63299.1"/>
    </source>
</evidence>
<dbReference type="GeneID" id="39877069"/>
<evidence type="ECO:0000256" key="1">
    <source>
        <dbReference type="SAM" id="MobiDB-lite"/>
    </source>
</evidence>
<evidence type="ECO:0000313" key="3">
    <source>
        <dbReference type="Proteomes" id="UP000236319"/>
    </source>
</evidence>
<proteinExistence type="predicted"/>
<dbReference type="Gene3D" id="1.10.287.1490">
    <property type="match status" value="1"/>
</dbReference>
<gene>
    <name evidence="2" type="ORF">BOVATA_047920</name>
</gene>
<feature type="region of interest" description="Disordered" evidence="1">
    <location>
        <begin position="74"/>
        <end position="93"/>
    </location>
</feature>
<name>A0A2H6KJZ2_9APIC</name>
<comment type="caution">
    <text evidence="2">The sequence shown here is derived from an EMBL/GenBank/DDBJ whole genome shotgun (WGS) entry which is preliminary data.</text>
</comment>
<sequence length="1423" mass="159058">MGFIGGGEEVKKAILNGLQSNVNQLVKLLQASCGGEGCCKDVKNFRDGHLKKLQKTFNDIDEIEREINGLKKQKDIAEKRKAPEKAPSVGESEIDEQIKKKTVELEKEISQLQPQLDKLKEEIPTKIQELNNNVSGVSQKLTDTMREIQSKIEAHKNEQKGSQNNVKNISIPYDLSNSLATAQAKLKSHEASLGSLESLEKLITFHQSVEKNKDAYDNNCKNLLNNLCSGLEKFLGYQETSKGYSGEGIVYSDLDRLCDGVMSFLHGVLESVKEDESVTTYSLITDTDLNNVLAYMHNGKYGFIHCIDAVIRILRDYDVELHRRTDAIKTPLSALSIKIESHKIKVDEEKSHEISDQITSWTQRASQYIDTARQAESALQKIDPVLSSKLKCNVSSVLQGVKKFKEEAGNEDLRRIYDLTGTNMFELLRYADERFNASIDHLRKYLEKKITTLCNKLESLRDEQFYNLKTFVDNDLQRAFKAVDIGISEIQKRQSLESAFSAFKSDLKTQLENVNNAINTPGSDLDITEFQIGGEKPLSDVSKLSVTLLSYTSKLSSSIQKFNGHTLNISKTEVSDILTSLGKISQTVAEHSKEVLEKTMAAIKTQLEKEIKAVAGIINEKLTKISTALKHDKEVDADYGVGVGQSAKGLANLFKIFGEKIDTVLEQLKKTVGHDGEKASDCSIFADLFQLKNNITELGQNVNGVQKRVGLVGEELERCVKESIDMLVKAPRWAATIVDSLRKEVNAKIEQMFRHVQDEAKKLYTNRKKIELSALHEIVTDQLKQITEIIKNDLNTGLKGFLNVLRDKHNGGQKLHDLKDKQNVESLSPKLKDYVYDIFQYVFIDLPKHLPYSQYSPQLSAIHSAVATLLSHLSAAKHFTHRVPGMLQNLKTSVQALHSTAFANPAYPVLDAFPKSLERFVEQLEKGYVNRYEGSKPITWQEHFSNNPTEESKMTAKIFLSVFSILNTNLSELRKRCKVDWRGDQINEFTELGTFFSDNGFVVSDNNKQNGELQNKEGMNGTKVVGCLVGDYPRVFPSVENTRHAINTIVDSLPAYYQVGHISTFSANKLPCSVYEMLAWCSGLRHNGAYDALKQHIKTAVKTKDAQSGNELPYTDAFPRAFGAQHLENVIEHITLQSASVLTSIVGHGNASTTYSCDYFNNSFTFKYPSSGSECLDLLIDILKKLFPPLRFLHTQCNRRPDHYGWADCLYGQAVEISNWQCNDHLTDKASDQPTDQPRCQANCQANCRPTSPLQSYLTDSLHGYLPHQLQSVGCTPKCLTCPGSKRGMHCLTPLGFRGFSGSPKHGNELCKVLRNFFDDFYLTALFCLAPKPPTTLPEHLGFALSIVSGWRNGQPDENKGSLQSDVVASITDQSIQLYVDPSQLTDALTAAYGSSSATHSECQNPHLRGLTTTDCCKGKPER</sequence>
<reference evidence="2 3" key="1">
    <citation type="journal article" date="2017" name="BMC Genomics">
        <title>Whole-genome assembly of Babesia ovata and comparative genomics between closely related pathogens.</title>
        <authorList>
            <person name="Yamagishi J."/>
            <person name="Asada M."/>
            <person name="Hakimi H."/>
            <person name="Tanaka T.Q."/>
            <person name="Sugimoto C."/>
            <person name="Kawazu S."/>
        </authorList>
    </citation>
    <scope>NUCLEOTIDE SEQUENCE [LARGE SCALE GENOMIC DNA]</scope>
    <source>
        <strain evidence="2 3">Miyake</strain>
    </source>
</reference>
<feature type="compositionally biased region" description="Basic and acidic residues" evidence="1">
    <location>
        <begin position="74"/>
        <end position="84"/>
    </location>
</feature>
<accession>A0A2H6KJZ2</accession>
<keyword evidence="3" id="KW-1185">Reference proteome</keyword>
<organism evidence="2 3">
    <name type="scientific">Babesia ovata</name>
    <dbReference type="NCBI Taxonomy" id="189622"/>
    <lineage>
        <taxon>Eukaryota</taxon>
        <taxon>Sar</taxon>
        <taxon>Alveolata</taxon>
        <taxon>Apicomplexa</taxon>
        <taxon>Aconoidasida</taxon>
        <taxon>Piroplasmida</taxon>
        <taxon>Babesiidae</taxon>
        <taxon>Babesia</taxon>
    </lineage>
</organism>
<dbReference type="RefSeq" id="XP_028869542.1">
    <property type="nucleotide sequence ID" value="XM_029013709.1"/>
</dbReference>
<dbReference type="Proteomes" id="UP000236319">
    <property type="component" value="Unassembled WGS sequence"/>
</dbReference>
<dbReference type="EMBL" id="BDSA01000030">
    <property type="protein sequence ID" value="GBE63299.1"/>
    <property type="molecule type" value="Genomic_DNA"/>
</dbReference>